<feature type="region of interest" description="Disordered" evidence="5">
    <location>
        <begin position="137"/>
        <end position="177"/>
    </location>
</feature>
<keyword evidence="9" id="KW-1185">Reference proteome</keyword>
<keyword evidence="6" id="KW-1133">Transmembrane helix</keyword>
<evidence type="ECO:0000256" key="5">
    <source>
        <dbReference type="SAM" id="MobiDB-lite"/>
    </source>
</evidence>
<dbReference type="PANTHER" id="PTHR34820:SF4">
    <property type="entry name" value="INNER MEMBRANE PROTEIN YEBZ"/>
    <property type="match status" value="1"/>
</dbReference>
<dbReference type="GO" id="GO:0005886">
    <property type="term" value="C:plasma membrane"/>
    <property type="evidence" value="ECO:0007669"/>
    <property type="project" value="TreeGrafter"/>
</dbReference>
<dbReference type="RefSeq" id="WP_229674514.1">
    <property type="nucleotide sequence ID" value="NZ_BMNA01000008.1"/>
</dbReference>
<evidence type="ECO:0000256" key="1">
    <source>
        <dbReference type="ARBA" id="ARBA00004196"/>
    </source>
</evidence>
<evidence type="ECO:0000313" key="9">
    <source>
        <dbReference type="Proteomes" id="UP000655208"/>
    </source>
</evidence>
<reference evidence="8" key="2">
    <citation type="submission" date="2020-09" db="EMBL/GenBank/DDBJ databases">
        <authorList>
            <person name="Sun Q."/>
            <person name="Zhou Y."/>
        </authorList>
    </citation>
    <scope>NUCLEOTIDE SEQUENCE</scope>
    <source>
        <strain evidence="8">CGMCC 4.7308</strain>
    </source>
</reference>
<organism evidence="8 9">
    <name type="scientific">Nakamurella endophytica</name>
    <dbReference type="NCBI Taxonomy" id="1748367"/>
    <lineage>
        <taxon>Bacteria</taxon>
        <taxon>Bacillati</taxon>
        <taxon>Actinomycetota</taxon>
        <taxon>Actinomycetes</taxon>
        <taxon>Nakamurellales</taxon>
        <taxon>Nakamurellaceae</taxon>
        <taxon>Nakamurella</taxon>
    </lineage>
</organism>
<dbReference type="InterPro" id="IPR014756">
    <property type="entry name" value="Ig_E-set"/>
</dbReference>
<keyword evidence="6" id="KW-0812">Transmembrane</keyword>
<comment type="subcellular location">
    <subcellularLocation>
        <location evidence="1">Cell envelope</location>
    </subcellularLocation>
</comment>
<evidence type="ECO:0000256" key="3">
    <source>
        <dbReference type="ARBA" id="ARBA00022729"/>
    </source>
</evidence>
<protein>
    <recommendedName>
        <fullName evidence="7">CopC domain-containing protein</fullName>
    </recommendedName>
</protein>
<keyword evidence="4" id="KW-0186">Copper</keyword>
<reference evidence="8" key="1">
    <citation type="journal article" date="2014" name="Int. J. Syst. Evol. Microbiol.">
        <title>Complete genome sequence of Corynebacterium casei LMG S-19264T (=DSM 44701T), isolated from a smear-ripened cheese.</title>
        <authorList>
            <consortium name="US DOE Joint Genome Institute (JGI-PGF)"/>
            <person name="Walter F."/>
            <person name="Albersmeier A."/>
            <person name="Kalinowski J."/>
            <person name="Ruckert C."/>
        </authorList>
    </citation>
    <scope>NUCLEOTIDE SEQUENCE</scope>
    <source>
        <strain evidence="8">CGMCC 4.7308</strain>
    </source>
</reference>
<evidence type="ECO:0000313" key="8">
    <source>
        <dbReference type="EMBL" id="GGM10438.1"/>
    </source>
</evidence>
<accession>A0A917T4R7</accession>
<evidence type="ECO:0000256" key="4">
    <source>
        <dbReference type="ARBA" id="ARBA00023008"/>
    </source>
</evidence>
<proteinExistence type="predicted"/>
<dbReference type="Proteomes" id="UP000655208">
    <property type="component" value="Unassembled WGS sequence"/>
</dbReference>
<dbReference type="GO" id="GO:0006825">
    <property type="term" value="P:copper ion transport"/>
    <property type="evidence" value="ECO:0007669"/>
    <property type="project" value="InterPro"/>
</dbReference>
<dbReference type="EMBL" id="BMNA01000008">
    <property type="protein sequence ID" value="GGM10438.1"/>
    <property type="molecule type" value="Genomic_DNA"/>
</dbReference>
<comment type="caution">
    <text evidence="8">The sequence shown here is derived from an EMBL/GenBank/DDBJ whole genome shotgun (WGS) entry which is preliminary data.</text>
</comment>
<gene>
    <name evidence="8" type="ORF">GCM10011594_32920</name>
</gene>
<keyword evidence="3" id="KW-0732">Signal</keyword>
<dbReference type="AlphaFoldDB" id="A0A917T4R7"/>
<dbReference type="GO" id="GO:0046688">
    <property type="term" value="P:response to copper ion"/>
    <property type="evidence" value="ECO:0007669"/>
    <property type="project" value="InterPro"/>
</dbReference>
<sequence length="220" mass="21187">MRPSAAAQRPHRRAAATVARLVAVVAAVLATTVVAAGPASAHDVLISSSPAANSTLATPPSTVTFTFDQPVQNFEPVVSLIGPDGQQHRSGPVQVDGNVVSSAVSGGPAGQWVAAYRVVSADGHPVTGEVRFTVTTGSTAGPAGSGGATAATDPIASASGTTGSAGATTGPAGSAAPSAAASSGLSAWLWIGLAVAVVLLGAAVVVLVRGPRRRTGAAGS</sequence>
<dbReference type="Pfam" id="PF04234">
    <property type="entry name" value="CopC"/>
    <property type="match status" value="1"/>
</dbReference>
<dbReference type="InterPro" id="IPR007348">
    <property type="entry name" value="CopC_dom"/>
</dbReference>
<evidence type="ECO:0000256" key="6">
    <source>
        <dbReference type="SAM" id="Phobius"/>
    </source>
</evidence>
<dbReference type="PANTHER" id="PTHR34820">
    <property type="entry name" value="INNER MEMBRANE PROTEIN YEBZ"/>
    <property type="match status" value="1"/>
</dbReference>
<dbReference type="Gene3D" id="2.60.40.1220">
    <property type="match status" value="1"/>
</dbReference>
<evidence type="ECO:0000259" key="7">
    <source>
        <dbReference type="Pfam" id="PF04234"/>
    </source>
</evidence>
<dbReference type="GO" id="GO:0005507">
    <property type="term" value="F:copper ion binding"/>
    <property type="evidence" value="ECO:0007669"/>
    <property type="project" value="InterPro"/>
</dbReference>
<keyword evidence="6" id="KW-0472">Membrane</keyword>
<feature type="transmembrane region" description="Helical" evidence="6">
    <location>
        <begin position="187"/>
        <end position="208"/>
    </location>
</feature>
<dbReference type="InterPro" id="IPR014755">
    <property type="entry name" value="Cu-Rt/internalin_Ig-like"/>
</dbReference>
<name>A0A917T4R7_9ACTN</name>
<feature type="domain" description="CopC" evidence="7">
    <location>
        <begin position="42"/>
        <end position="134"/>
    </location>
</feature>
<dbReference type="GO" id="GO:0042597">
    <property type="term" value="C:periplasmic space"/>
    <property type="evidence" value="ECO:0007669"/>
    <property type="project" value="InterPro"/>
</dbReference>
<dbReference type="SUPFAM" id="SSF81296">
    <property type="entry name" value="E set domains"/>
    <property type="match status" value="1"/>
</dbReference>
<evidence type="ECO:0000256" key="2">
    <source>
        <dbReference type="ARBA" id="ARBA00022723"/>
    </source>
</evidence>
<dbReference type="GO" id="GO:0030313">
    <property type="term" value="C:cell envelope"/>
    <property type="evidence" value="ECO:0007669"/>
    <property type="project" value="UniProtKB-SubCell"/>
</dbReference>
<dbReference type="InterPro" id="IPR032694">
    <property type="entry name" value="CopC/D"/>
</dbReference>
<keyword evidence="2" id="KW-0479">Metal-binding</keyword>